<sequence length="156" mass="17296">MNNLRKARGAETQPQVARATGITVPDLSRYECGRSNPTPGQMRAICGHYGVTVDKLLTPDEWNYRLTCPMTRKDKRKAGRGTGIRKITSRVTERLASRIHEQCEADGLTLAQWLAICADIYERRGRQRNLQSCAPRISCGAHTSLEGCSCSQSADT</sequence>
<accession>A0A498CZE7</accession>
<feature type="domain" description="HTH cro/C1-type" evidence="1">
    <location>
        <begin position="12"/>
        <end position="56"/>
    </location>
</feature>
<evidence type="ECO:0000313" key="2">
    <source>
        <dbReference type="EMBL" id="RLL12153.1"/>
    </source>
</evidence>
<reference evidence="2 3" key="1">
    <citation type="submission" date="2018-10" db="EMBL/GenBank/DDBJ databases">
        <title>Anaerotruncus faecis sp. nov., isolated from human feces.</title>
        <authorList>
            <person name="Wang Y.-J."/>
        </authorList>
    </citation>
    <scope>NUCLEOTIDE SEQUENCE [LARGE SCALE GENOMIC DNA]</scope>
    <source>
        <strain evidence="2 3">22A2-44</strain>
    </source>
</reference>
<evidence type="ECO:0000259" key="1">
    <source>
        <dbReference type="PROSITE" id="PS50943"/>
    </source>
</evidence>
<name>A0A498CZE7_9FIRM</name>
<organism evidence="2 3">
    <name type="scientific">Anaerotruncus massiliensis</name>
    <name type="common">ex Liu et al. 2021</name>
    <dbReference type="NCBI Taxonomy" id="2321404"/>
    <lineage>
        <taxon>Bacteria</taxon>
        <taxon>Bacillati</taxon>
        <taxon>Bacillota</taxon>
        <taxon>Clostridia</taxon>
        <taxon>Eubacteriales</taxon>
        <taxon>Oscillospiraceae</taxon>
        <taxon>Anaerotruncus</taxon>
    </lineage>
</organism>
<dbReference type="Gene3D" id="1.10.260.40">
    <property type="entry name" value="lambda repressor-like DNA-binding domains"/>
    <property type="match status" value="1"/>
</dbReference>
<dbReference type="SMART" id="SM00530">
    <property type="entry name" value="HTH_XRE"/>
    <property type="match status" value="1"/>
</dbReference>
<gene>
    <name evidence="2" type="ORF">D4A47_06400</name>
</gene>
<dbReference type="GO" id="GO:0003677">
    <property type="term" value="F:DNA binding"/>
    <property type="evidence" value="ECO:0007669"/>
    <property type="project" value="InterPro"/>
</dbReference>
<keyword evidence="3" id="KW-1185">Reference proteome</keyword>
<dbReference type="InterPro" id="IPR001387">
    <property type="entry name" value="Cro/C1-type_HTH"/>
</dbReference>
<dbReference type="SUPFAM" id="SSF47413">
    <property type="entry name" value="lambda repressor-like DNA-binding domains"/>
    <property type="match status" value="1"/>
</dbReference>
<proteinExistence type="predicted"/>
<dbReference type="RefSeq" id="WP_121586639.1">
    <property type="nucleotide sequence ID" value="NZ_RCHT01000007.1"/>
</dbReference>
<dbReference type="PROSITE" id="PS50943">
    <property type="entry name" value="HTH_CROC1"/>
    <property type="match status" value="1"/>
</dbReference>
<comment type="caution">
    <text evidence="2">The sequence shown here is derived from an EMBL/GenBank/DDBJ whole genome shotgun (WGS) entry which is preliminary data.</text>
</comment>
<protein>
    <submittedName>
        <fullName evidence="2">XRE family transcriptional regulator</fullName>
    </submittedName>
</protein>
<dbReference type="EMBL" id="RCHT01000007">
    <property type="protein sequence ID" value="RLL12153.1"/>
    <property type="molecule type" value="Genomic_DNA"/>
</dbReference>
<dbReference type="CDD" id="cd00093">
    <property type="entry name" value="HTH_XRE"/>
    <property type="match status" value="1"/>
</dbReference>
<dbReference type="AlphaFoldDB" id="A0A498CZE7"/>
<dbReference type="Proteomes" id="UP000276301">
    <property type="component" value="Unassembled WGS sequence"/>
</dbReference>
<dbReference type="Pfam" id="PF13560">
    <property type="entry name" value="HTH_31"/>
    <property type="match status" value="1"/>
</dbReference>
<evidence type="ECO:0000313" key="3">
    <source>
        <dbReference type="Proteomes" id="UP000276301"/>
    </source>
</evidence>
<dbReference type="InterPro" id="IPR010982">
    <property type="entry name" value="Lambda_DNA-bd_dom_sf"/>
</dbReference>